<organism evidence="1">
    <name type="scientific">hydrothermal vent metagenome</name>
    <dbReference type="NCBI Taxonomy" id="652676"/>
    <lineage>
        <taxon>unclassified sequences</taxon>
        <taxon>metagenomes</taxon>
        <taxon>ecological metagenomes</taxon>
    </lineage>
</organism>
<accession>A0A3B0V9E6</accession>
<name>A0A3B0V9E6_9ZZZZ</name>
<evidence type="ECO:0008006" key="2">
    <source>
        <dbReference type="Google" id="ProtNLM"/>
    </source>
</evidence>
<protein>
    <recommendedName>
        <fullName evidence="2">Tetratricopeptide repeat protein</fullName>
    </recommendedName>
</protein>
<dbReference type="AlphaFoldDB" id="A0A3B0V9E6"/>
<proteinExistence type="predicted"/>
<reference evidence="1" key="1">
    <citation type="submission" date="2018-06" db="EMBL/GenBank/DDBJ databases">
        <authorList>
            <person name="Zhirakovskaya E."/>
        </authorList>
    </citation>
    <scope>NUCLEOTIDE SEQUENCE</scope>
</reference>
<sequence>MKKKIQHFLVFFLMVSAVSLFGQTIKVPNFAVATHPFLINQIAWQKDGFMIELTIENQSPNGYFCASKHIYMQNIRNKKKLFMIRSENIPVCPNVYRFKWKGEKLTFKLFFPKPDTNIRYVDVIEKCKSNCFSIFGLILDPEMNEAINQGYNAFDNGDFQKAYENFKKAIDKNTAYPYGFLYANIIKVLAEQKNYTAAKSWYKKLQQKDFLDEHAILEQISKEDYFDKLK</sequence>
<evidence type="ECO:0000313" key="1">
    <source>
        <dbReference type="EMBL" id="VAW28534.1"/>
    </source>
</evidence>
<dbReference type="Gene3D" id="1.25.40.10">
    <property type="entry name" value="Tetratricopeptide repeat domain"/>
    <property type="match status" value="1"/>
</dbReference>
<dbReference type="EMBL" id="UOET01000254">
    <property type="protein sequence ID" value="VAW28534.1"/>
    <property type="molecule type" value="Genomic_DNA"/>
</dbReference>
<dbReference type="InterPro" id="IPR011990">
    <property type="entry name" value="TPR-like_helical_dom_sf"/>
</dbReference>
<dbReference type="SUPFAM" id="SSF81901">
    <property type="entry name" value="HCP-like"/>
    <property type="match status" value="1"/>
</dbReference>
<gene>
    <name evidence="1" type="ORF">MNBD_BACTEROID07-1607</name>
</gene>